<name>A0A5C6QKJ4_9GAMM</name>
<keyword evidence="6" id="KW-1185">Reference proteome</keyword>
<evidence type="ECO:0000313" key="4">
    <source>
        <dbReference type="EMBL" id="TWX60820.1"/>
    </source>
</evidence>
<evidence type="ECO:0000259" key="3">
    <source>
        <dbReference type="Pfam" id="PF02397"/>
    </source>
</evidence>
<evidence type="ECO:0000256" key="1">
    <source>
        <dbReference type="ARBA" id="ARBA00006464"/>
    </source>
</evidence>
<dbReference type="OrthoDB" id="9808602at2"/>
<evidence type="ECO:0000313" key="5">
    <source>
        <dbReference type="EMBL" id="TWX69150.1"/>
    </source>
</evidence>
<proteinExistence type="inferred from homology"/>
<sequence length="192" mass="22155">MKKRFFDIVISIIGLLLCWPILIFGLLVSIISTHSYGVFIQIRVGQFGRLFKVYKLQTMIRGKAIESPITALNSNRITKGGLFLRKYKIDELPQLFNVLFGDMSFVGPRPDVPGYADLLTGNDRLILSIRPGITGPASIKYKNEEDILIRQNNPKEYNDRIIWPDKVKINRQYFDTNTLFGDIKYIIKTLRR</sequence>
<dbReference type="EMBL" id="VOLR01000008">
    <property type="protein sequence ID" value="TWX60820.1"/>
    <property type="molecule type" value="Genomic_DNA"/>
</dbReference>
<keyword evidence="2" id="KW-0472">Membrane</keyword>
<keyword evidence="2" id="KW-1133">Transmembrane helix</keyword>
<organism evidence="5 7">
    <name type="scientific">Colwellia hornerae</name>
    <dbReference type="NCBI Taxonomy" id="89402"/>
    <lineage>
        <taxon>Bacteria</taxon>
        <taxon>Pseudomonadati</taxon>
        <taxon>Pseudomonadota</taxon>
        <taxon>Gammaproteobacteria</taxon>
        <taxon>Alteromonadales</taxon>
        <taxon>Colwelliaceae</taxon>
        <taxon>Colwellia</taxon>
    </lineage>
</organism>
<reference evidence="5 7" key="1">
    <citation type="submission" date="2019-07" db="EMBL/GenBank/DDBJ databases">
        <title>Genomes of sea-ice associated Colwellia species.</title>
        <authorList>
            <person name="Bowman J.P."/>
        </authorList>
    </citation>
    <scope>NUCLEOTIDE SEQUENCE [LARGE SCALE GENOMIC DNA]</scope>
    <source>
        <strain evidence="4 6">ACAM 607</strain>
        <strain evidence="5 7">IC036</strain>
    </source>
</reference>
<dbReference type="AlphaFoldDB" id="A0A5C6QKJ4"/>
<protein>
    <submittedName>
        <fullName evidence="5">Sugar transferase</fullName>
    </submittedName>
</protein>
<dbReference type="RefSeq" id="WP_146799049.1">
    <property type="nucleotide sequence ID" value="NZ_VOLP01000009.1"/>
</dbReference>
<feature type="domain" description="Bacterial sugar transferase" evidence="3">
    <location>
        <begin position="3"/>
        <end position="191"/>
    </location>
</feature>
<dbReference type="EMBL" id="VOLQ01000008">
    <property type="protein sequence ID" value="TWX69150.1"/>
    <property type="molecule type" value="Genomic_DNA"/>
</dbReference>
<accession>A0A5C6QKJ4</accession>
<dbReference type="PANTHER" id="PTHR30576">
    <property type="entry name" value="COLANIC BIOSYNTHESIS UDP-GLUCOSE LIPID CARRIER TRANSFERASE"/>
    <property type="match status" value="1"/>
</dbReference>
<keyword evidence="5" id="KW-0808">Transferase</keyword>
<evidence type="ECO:0000313" key="7">
    <source>
        <dbReference type="Proteomes" id="UP000321917"/>
    </source>
</evidence>
<dbReference type="Proteomes" id="UP000321525">
    <property type="component" value="Unassembled WGS sequence"/>
</dbReference>
<dbReference type="InterPro" id="IPR003362">
    <property type="entry name" value="Bact_transf"/>
</dbReference>
<comment type="caution">
    <text evidence="5">The sequence shown here is derived from an EMBL/GenBank/DDBJ whole genome shotgun (WGS) entry which is preliminary data.</text>
</comment>
<dbReference type="Proteomes" id="UP000321917">
    <property type="component" value="Unassembled WGS sequence"/>
</dbReference>
<dbReference type="GO" id="GO:0016780">
    <property type="term" value="F:phosphotransferase activity, for other substituted phosphate groups"/>
    <property type="evidence" value="ECO:0007669"/>
    <property type="project" value="TreeGrafter"/>
</dbReference>
<dbReference type="PANTHER" id="PTHR30576:SF20">
    <property type="entry name" value="QUINOVOSAMINEPHOSPHOTRANSFERAE-RELATED"/>
    <property type="match status" value="1"/>
</dbReference>
<comment type="similarity">
    <text evidence="1">Belongs to the bacterial sugar transferase family.</text>
</comment>
<feature type="transmembrane region" description="Helical" evidence="2">
    <location>
        <begin position="12"/>
        <end position="31"/>
    </location>
</feature>
<dbReference type="Pfam" id="PF02397">
    <property type="entry name" value="Bac_transf"/>
    <property type="match status" value="1"/>
</dbReference>
<evidence type="ECO:0000256" key="2">
    <source>
        <dbReference type="SAM" id="Phobius"/>
    </source>
</evidence>
<gene>
    <name evidence="4" type="ORF">ESZ26_07080</name>
    <name evidence="5" type="ORF">ESZ27_05840</name>
</gene>
<keyword evidence="2" id="KW-0812">Transmembrane</keyword>
<evidence type="ECO:0000313" key="6">
    <source>
        <dbReference type="Proteomes" id="UP000321525"/>
    </source>
</evidence>